<feature type="domain" description="FAS1" evidence="1">
    <location>
        <begin position="311"/>
        <end position="443"/>
    </location>
</feature>
<evidence type="ECO:0000313" key="3">
    <source>
        <dbReference type="Proteomes" id="UP000181976"/>
    </source>
</evidence>
<evidence type="ECO:0000313" key="2">
    <source>
        <dbReference type="EMBL" id="SFE56534.1"/>
    </source>
</evidence>
<accession>A0A1I2BK02</accession>
<keyword evidence="3" id="KW-1185">Reference proteome</keyword>
<feature type="domain" description="FAS1" evidence="1">
    <location>
        <begin position="33"/>
        <end position="171"/>
    </location>
</feature>
<dbReference type="FunFam" id="2.30.180.10:FF:000032">
    <property type="entry name" value="Fasciclin domain-containing protein, putative"/>
    <property type="match status" value="3"/>
</dbReference>
<dbReference type="Pfam" id="PF02469">
    <property type="entry name" value="Fasciclin"/>
    <property type="match status" value="3"/>
</dbReference>
<sequence>MKFSLLIVLSGIFILASCDKNDDNNTEEIPDESNTIVDVASADENFSVLIDALELTDLKDALADENAEYTVFAPTNDAFSDLLTELGYDELEDLPNDDLKEILLYHVLAGKAEANEVENGYYSTLADGPQDGYTLSMYINMDDEMINSRASITATDIMADNGVIHVVDKVILPLSLSGHAAANSAFSVLEEVVEKAGLSETLNNSSLSFTVFAPVDDAFNQLFTNLGFTLDDLSLEDLQPILLYHVVTGFLPSADIESGYVTTLSQIGEQFVSLQVSLGDNIILNGNSNVIIEDVVATNGIIHAIDEVLIPPEVVDLALDNSDFSYLVEALVKVDLVEALRDEGPFTVFAPVNSAFEDLFETLGVNGLNDIDDETLENVLLAHVVSGYFLSSDLSNGSLSTLNSEKSLTINVDNGIVIDGDINVLLADIKGTNGVVHVIDKVIVP</sequence>
<proteinExistence type="predicted"/>
<dbReference type="SUPFAM" id="SSF82153">
    <property type="entry name" value="FAS1 domain"/>
    <property type="match status" value="3"/>
</dbReference>
<feature type="domain" description="FAS1" evidence="1">
    <location>
        <begin position="173"/>
        <end position="309"/>
    </location>
</feature>
<dbReference type="EMBL" id="FONA01000013">
    <property type="protein sequence ID" value="SFE56534.1"/>
    <property type="molecule type" value="Genomic_DNA"/>
</dbReference>
<dbReference type="PANTHER" id="PTHR10900">
    <property type="entry name" value="PERIOSTIN-RELATED"/>
    <property type="match status" value="1"/>
</dbReference>
<dbReference type="SMART" id="SM00554">
    <property type="entry name" value="FAS1"/>
    <property type="match status" value="3"/>
</dbReference>
<reference evidence="2 3" key="1">
    <citation type="submission" date="2016-10" db="EMBL/GenBank/DDBJ databases">
        <authorList>
            <person name="de Groot N.N."/>
        </authorList>
    </citation>
    <scope>NUCLEOTIDE SEQUENCE [LARGE SCALE GENOMIC DNA]</scope>
    <source>
        <strain evidence="2 3">DSM 19012</strain>
    </source>
</reference>
<organism evidence="2 3">
    <name type="scientific">Thermophagus xiamenensis</name>
    <dbReference type="NCBI Taxonomy" id="385682"/>
    <lineage>
        <taxon>Bacteria</taxon>
        <taxon>Pseudomonadati</taxon>
        <taxon>Bacteroidota</taxon>
        <taxon>Bacteroidia</taxon>
        <taxon>Marinilabiliales</taxon>
        <taxon>Marinilabiliaceae</taxon>
        <taxon>Thermophagus</taxon>
    </lineage>
</organism>
<dbReference type="Proteomes" id="UP000181976">
    <property type="component" value="Unassembled WGS sequence"/>
</dbReference>
<protein>
    <submittedName>
        <fullName evidence="2">Transforming growth factor-beta-induced protein</fullName>
    </submittedName>
</protein>
<dbReference type="InterPro" id="IPR050904">
    <property type="entry name" value="Adhesion/Biosynth-related"/>
</dbReference>
<dbReference type="PROSITE" id="PS50213">
    <property type="entry name" value="FAS1"/>
    <property type="match status" value="3"/>
</dbReference>
<dbReference type="PROSITE" id="PS51257">
    <property type="entry name" value="PROKAR_LIPOPROTEIN"/>
    <property type="match status" value="1"/>
</dbReference>
<dbReference type="STRING" id="385682.SAMN05444380_11384"/>
<dbReference type="Gene3D" id="2.30.180.10">
    <property type="entry name" value="FAS1 domain"/>
    <property type="match status" value="3"/>
</dbReference>
<dbReference type="InterPro" id="IPR036378">
    <property type="entry name" value="FAS1_dom_sf"/>
</dbReference>
<evidence type="ECO:0000259" key="1">
    <source>
        <dbReference type="PROSITE" id="PS50213"/>
    </source>
</evidence>
<dbReference type="AlphaFoldDB" id="A0A1I2BK02"/>
<dbReference type="InParanoid" id="A0A1I2BK02"/>
<dbReference type="eggNOG" id="COG2335">
    <property type="taxonomic scope" value="Bacteria"/>
</dbReference>
<name>A0A1I2BK02_9BACT</name>
<dbReference type="InterPro" id="IPR000782">
    <property type="entry name" value="FAS1_domain"/>
</dbReference>
<gene>
    <name evidence="2" type="ORF">SAMN05444380_11384</name>
</gene>
<dbReference type="PANTHER" id="PTHR10900:SF77">
    <property type="entry name" value="FI19380P1"/>
    <property type="match status" value="1"/>
</dbReference>